<evidence type="ECO:0000256" key="3">
    <source>
        <dbReference type="ARBA" id="ARBA00022801"/>
    </source>
</evidence>
<dbReference type="Pfam" id="PF07859">
    <property type="entry name" value="Abhydrolase_3"/>
    <property type="match status" value="1"/>
</dbReference>
<dbReference type="PANTHER" id="PTHR48081:SF3">
    <property type="entry name" value="ALPHA_BETA HYDROLASE FOLD-3 DOMAIN-CONTAINING PROTEIN"/>
    <property type="match status" value="1"/>
</dbReference>
<evidence type="ECO:0000256" key="1">
    <source>
        <dbReference type="ARBA" id="ARBA00022723"/>
    </source>
</evidence>
<evidence type="ECO:0000256" key="5">
    <source>
        <dbReference type="PROSITE-ProRule" id="PRU00134"/>
    </source>
</evidence>
<sequence>MPPRPHYYSLFAPPRLSLSELVQTTLSHDSTDLLIDKWLEHRGYGHGDVYYEWFKDVRERKPADHDQQCIAWNKGSFVPESIFCRTVDTGRLIPLDRTWTTHLFHHRSMQERNGMPIVFTMLPELMLLRGMHDAGCDEIYIIVTDLKRQEMDDVTAFFKLICRNTFGRTCKPSMEQQIQYEHMRISHTLARQRRTPCFPQIDLTFRALLYEKRPRFIILFSNQPTSYSQILFTHRSYVPSADLFFDYPTGCLNPCCTDDCEIIRFPRRGPKNAQVLDIKRGGRYGKRVKRRQMCNWIDCDVEFDADGYAIEKRGDGSTCTEGSESSVESRVVTKMCSKCRLVKYCSLDHQRKDWEEHKRRFAAVATAGDGQRKSHAPACFCFSPRSSSSEKRAKYDNEHAKSRMNLWNAVRYTRRIVYVLPTRCPPDPDHRKVLNTAKCRSCSLPLPSMASAQALDCLDVCYKTVGTHPIYLNVYPPTGKILEKRARLPAVVYFHGGGLTVGTRTSWFPTWLASRLSASSIVFISAAYRLFPQATLHDILEDVVDLFAFLGKDDLLFKTEAGETFGLDAGRIGVAGTSAGGTCAYLAAVHAVPRPRAVLGMYAMLGNAFSAKTLTPKTKVFSRGRELLDPAKFAHFLYPQCLEDNTIVTESELAYLPADSPTPGWPANPRMPLSRLQYQLGTVLDYCTGLHEPSISAALRPWLARYPDEDEDVNAYVALQDAVLASGVLPAEQHKIFPQLNVSPAFPPTYLYHGAIDTAVPCAESRLMERLLRENGVPVTLRVVEDAEHSFDYVQDAEARYGVHFDEIVEFVKSSLAA</sequence>
<dbReference type="Proteomes" id="UP000815677">
    <property type="component" value="Unassembled WGS sequence"/>
</dbReference>
<accession>A0ABQ0LE45</accession>
<dbReference type="Gene3D" id="6.10.140.2220">
    <property type="match status" value="1"/>
</dbReference>
<keyword evidence="4" id="KW-0862">Zinc</keyword>
<dbReference type="EMBL" id="DF845436">
    <property type="protein sequence ID" value="GAT49321.1"/>
    <property type="molecule type" value="Genomic_DNA"/>
</dbReference>
<protein>
    <submittedName>
        <fullName evidence="7">MYND finger domain-like protein</fullName>
    </submittedName>
</protein>
<dbReference type="Pfam" id="PF01753">
    <property type="entry name" value="zf-MYND"/>
    <property type="match status" value="1"/>
</dbReference>
<dbReference type="Gene3D" id="3.40.50.1820">
    <property type="entry name" value="alpha/beta hydrolase"/>
    <property type="match status" value="1"/>
</dbReference>
<keyword evidence="8" id="KW-1185">Reference proteome</keyword>
<dbReference type="SUPFAM" id="SSF53474">
    <property type="entry name" value="alpha/beta-Hydrolases"/>
    <property type="match status" value="1"/>
</dbReference>
<evidence type="ECO:0000259" key="6">
    <source>
        <dbReference type="PROSITE" id="PS50865"/>
    </source>
</evidence>
<feature type="domain" description="MYND-type" evidence="6">
    <location>
        <begin position="319"/>
        <end position="361"/>
    </location>
</feature>
<dbReference type="InterPro" id="IPR029058">
    <property type="entry name" value="AB_hydrolase_fold"/>
</dbReference>
<dbReference type="InterPro" id="IPR002893">
    <property type="entry name" value="Znf_MYND"/>
</dbReference>
<evidence type="ECO:0000313" key="8">
    <source>
        <dbReference type="Proteomes" id="UP000815677"/>
    </source>
</evidence>
<dbReference type="InterPro" id="IPR013094">
    <property type="entry name" value="AB_hydrolase_3"/>
</dbReference>
<evidence type="ECO:0000256" key="4">
    <source>
        <dbReference type="ARBA" id="ARBA00022833"/>
    </source>
</evidence>
<proteinExistence type="predicted"/>
<dbReference type="PANTHER" id="PTHR48081">
    <property type="entry name" value="AB HYDROLASE SUPERFAMILY PROTEIN C4A8.06C"/>
    <property type="match status" value="1"/>
</dbReference>
<evidence type="ECO:0000256" key="2">
    <source>
        <dbReference type="ARBA" id="ARBA00022771"/>
    </source>
</evidence>
<keyword evidence="2 5" id="KW-0863">Zinc-finger</keyword>
<reference evidence="7" key="1">
    <citation type="submission" date="2014-09" db="EMBL/GenBank/DDBJ databases">
        <title>Genome sequence of the luminous mushroom Mycena chlorophos for searching fungal bioluminescence genes.</title>
        <authorList>
            <person name="Tanaka Y."/>
            <person name="Kasuga D."/>
            <person name="Oba Y."/>
            <person name="Hase S."/>
            <person name="Sato K."/>
            <person name="Oba Y."/>
            <person name="Sakakibara Y."/>
        </authorList>
    </citation>
    <scope>NUCLEOTIDE SEQUENCE</scope>
</reference>
<keyword evidence="3" id="KW-0378">Hydrolase</keyword>
<name>A0ABQ0LE45_MYCCL</name>
<dbReference type="InterPro" id="IPR050300">
    <property type="entry name" value="GDXG_lipolytic_enzyme"/>
</dbReference>
<gene>
    <name evidence="7" type="ORF">MCHLO_06644</name>
</gene>
<keyword evidence="1" id="KW-0479">Metal-binding</keyword>
<organism evidence="7 8">
    <name type="scientific">Mycena chlorophos</name>
    <name type="common">Agaric fungus</name>
    <name type="synonym">Agaricus chlorophos</name>
    <dbReference type="NCBI Taxonomy" id="658473"/>
    <lineage>
        <taxon>Eukaryota</taxon>
        <taxon>Fungi</taxon>
        <taxon>Dikarya</taxon>
        <taxon>Basidiomycota</taxon>
        <taxon>Agaricomycotina</taxon>
        <taxon>Agaricomycetes</taxon>
        <taxon>Agaricomycetidae</taxon>
        <taxon>Agaricales</taxon>
        <taxon>Marasmiineae</taxon>
        <taxon>Mycenaceae</taxon>
        <taxon>Mycena</taxon>
    </lineage>
</organism>
<dbReference type="PROSITE" id="PS50865">
    <property type="entry name" value="ZF_MYND_2"/>
    <property type="match status" value="1"/>
</dbReference>
<evidence type="ECO:0000313" key="7">
    <source>
        <dbReference type="EMBL" id="GAT49321.1"/>
    </source>
</evidence>
<dbReference type="SUPFAM" id="SSF144232">
    <property type="entry name" value="HIT/MYND zinc finger-like"/>
    <property type="match status" value="1"/>
</dbReference>